<dbReference type="InterPro" id="IPR008473">
    <property type="entry name" value="Phage_holin_3_7"/>
</dbReference>
<name>A0A1H0YM17_9PSED</name>
<organism evidence="2 3">
    <name type="scientific">Pseudomonas moorei</name>
    <dbReference type="NCBI Taxonomy" id="395599"/>
    <lineage>
        <taxon>Bacteria</taxon>
        <taxon>Pseudomonadati</taxon>
        <taxon>Pseudomonadota</taxon>
        <taxon>Gammaproteobacteria</taxon>
        <taxon>Pseudomonadales</taxon>
        <taxon>Pseudomonadaceae</taxon>
        <taxon>Pseudomonas</taxon>
    </lineage>
</organism>
<keyword evidence="1" id="KW-0812">Transmembrane</keyword>
<feature type="transmembrane region" description="Helical" evidence="1">
    <location>
        <begin position="39"/>
        <end position="63"/>
    </location>
</feature>
<evidence type="ECO:0000256" key="1">
    <source>
        <dbReference type="SAM" id="Phobius"/>
    </source>
</evidence>
<dbReference type="AlphaFoldDB" id="A0A1H0YM17"/>
<protein>
    <submittedName>
        <fullName evidence="2">Putative 3TM holin, Phage_holin_3</fullName>
    </submittedName>
</protein>
<dbReference type="Proteomes" id="UP000199570">
    <property type="component" value="Unassembled WGS sequence"/>
</dbReference>
<feature type="transmembrane region" description="Helical" evidence="1">
    <location>
        <begin position="69"/>
        <end position="92"/>
    </location>
</feature>
<feature type="transmembrane region" description="Helical" evidence="1">
    <location>
        <begin position="6"/>
        <end position="27"/>
    </location>
</feature>
<evidence type="ECO:0000313" key="3">
    <source>
        <dbReference type="Proteomes" id="UP000199570"/>
    </source>
</evidence>
<accession>A0A1H0YM17</accession>
<dbReference type="Pfam" id="PF05449">
    <property type="entry name" value="Phage_holin_3_7"/>
    <property type="match status" value="1"/>
</dbReference>
<proteinExistence type="predicted"/>
<keyword evidence="1" id="KW-1133">Transmembrane helix</keyword>
<gene>
    <name evidence="2" type="ORF">SAMN04490195_0722</name>
</gene>
<dbReference type="EMBL" id="FNKJ01000002">
    <property type="protein sequence ID" value="SDQ16188.1"/>
    <property type="molecule type" value="Genomic_DNA"/>
</dbReference>
<reference evidence="3" key="1">
    <citation type="submission" date="2016-10" db="EMBL/GenBank/DDBJ databases">
        <authorList>
            <person name="Varghese N."/>
            <person name="Submissions S."/>
        </authorList>
    </citation>
    <scope>NUCLEOTIDE SEQUENCE [LARGE SCALE GENOMIC DNA]</scope>
    <source>
        <strain evidence="3">BS3775</strain>
    </source>
</reference>
<keyword evidence="1" id="KW-0472">Membrane</keyword>
<evidence type="ECO:0000313" key="2">
    <source>
        <dbReference type="EMBL" id="SDQ16188.1"/>
    </source>
</evidence>
<sequence length="93" mass="10307">MMSDDAVVLVFITGIAHLLSAFRLACYQRDEVRHRWRDGLLTSLCGGLFCVAGMDVLIASVPVSPWHSVVSVLLCVLIVRNEGNIIVLWRALK</sequence>
<keyword evidence="3" id="KW-1185">Reference proteome</keyword>